<sequence>MNTTGSKSDEVICDAMKLVEKAVSLMERYSVVWCLENPATGSLWNQDFSKEKFTLTHDVDYCVYGGELKKSTRFAFSLSIAHNLFTPRTCPGAASCAGGMINPVTNRFTHLSWDRASYHNRIAIPKQLCLNLLQAMVEASKQLIPILKQELINRSVSGPSYTSPISKRKRSSNAVEDWMIEQGDVVVFAVYQIVITKH</sequence>
<protein>
    <submittedName>
        <fullName evidence="1">Uncharacterized protein</fullName>
    </submittedName>
</protein>
<proteinExistence type="predicted"/>
<accession>A0A6C0BFI2</accession>
<reference evidence="1" key="1">
    <citation type="journal article" date="2020" name="Nature">
        <title>Giant virus diversity and host interactions through global metagenomics.</title>
        <authorList>
            <person name="Schulz F."/>
            <person name="Roux S."/>
            <person name="Paez-Espino D."/>
            <person name="Jungbluth S."/>
            <person name="Walsh D.A."/>
            <person name="Denef V.J."/>
            <person name="McMahon K.D."/>
            <person name="Konstantinidis K.T."/>
            <person name="Eloe-Fadrosh E.A."/>
            <person name="Kyrpides N.C."/>
            <person name="Woyke T."/>
        </authorList>
    </citation>
    <scope>NUCLEOTIDE SEQUENCE</scope>
    <source>
        <strain evidence="1">GVMAG-M-3300010354-11</strain>
    </source>
</reference>
<organism evidence="1">
    <name type="scientific">viral metagenome</name>
    <dbReference type="NCBI Taxonomy" id="1070528"/>
    <lineage>
        <taxon>unclassified sequences</taxon>
        <taxon>metagenomes</taxon>
        <taxon>organismal metagenomes</taxon>
    </lineage>
</organism>
<name>A0A6C0BFI2_9ZZZZ</name>
<dbReference type="EMBL" id="MN739140">
    <property type="protein sequence ID" value="QHS90551.1"/>
    <property type="molecule type" value="Genomic_DNA"/>
</dbReference>
<evidence type="ECO:0000313" key="1">
    <source>
        <dbReference type="EMBL" id="QHS90551.1"/>
    </source>
</evidence>
<dbReference type="AlphaFoldDB" id="A0A6C0BFI2"/>